<comment type="cofactor">
    <cofactor evidence="1">
        <name>Mg(2+)</name>
        <dbReference type="ChEBI" id="CHEBI:18420"/>
    </cofactor>
</comment>
<keyword evidence="1" id="KW-0442">Lipid degradation</keyword>
<comment type="caution">
    <text evidence="4">The sequence shown here is derived from an EMBL/GenBank/DDBJ whole genome shotgun (WGS) entry which is preliminary data.</text>
</comment>
<dbReference type="InterPro" id="IPR036681">
    <property type="entry name" value="PgpA-like_sf"/>
</dbReference>
<dbReference type="EMBL" id="RJVI01000001">
    <property type="protein sequence ID" value="ROR34970.1"/>
    <property type="molecule type" value="Genomic_DNA"/>
</dbReference>
<keyword evidence="1" id="KW-0997">Cell inner membrane</keyword>
<keyword evidence="1" id="KW-1208">Phospholipid metabolism</keyword>
<dbReference type="SUPFAM" id="SSF101307">
    <property type="entry name" value="YutG-like"/>
    <property type="match status" value="1"/>
</dbReference>
<keyword evidence="1 2" id="KW-0472">Membrane</keyword>
<dbReference type="PIRSF" id="PIRSF006162">
    <property type="entry name" value="PgpA"/>
    <property type="match status" value="1"/>
</dbReference>
<keyword evidence="1" id="KW-0460">Magnesium</keyword>
<comment type="subcellular location">
    <subcellularLocation>
        <location evidence="1">Cell inner membrane</location>
        <topology evidence="1">Multi-pass membrane protein</topology>
    </subcellularLocation>
</comment>
<evidence type="ECO:0000259" key="3">
    <source>
        <dbReference type="Pfam" id="PF04608"/>
    </source>
</evidence>
<dbReference type="GO" id="GO:0008962">
    <property type="term" value="F:phosphatidylglycerophosphatase activity"/>
    <property type="evidence" value="ECO:0007669"/>
    <property type="project" value="UniProtKB-EC"/>
</dbReference>
<dbReference type="GO" id="GO:0009395">
    <property type="term" value="P:phospholipid catabolic process"/>
    <property type="evidence" value="ECO:0007669"/>
    <property type="project" value="UniProtKB-KW"/>
</dbReference>
<keyword evidence="1 2" id="KW-0812">Transmembrane</keyword>
<dbReference type="InterPro" id="IPR026037">
    <property type="entry name" value="PgpA"/>
</dbReference>
<keyword evidence="1" id="KW-1003">Cell membrane</keyword>
<keyword evidence="1" id="KW-0443">Lipid metabolism</keyword>
<proteinExistence type="predicted"/>
<dbReference type="Pfam" id="PF04608">
    <property type="entry name" value="PgpA"/>
    <property type="match status" value="1"/>
</dbReference>
<dbReference type="RefSeq" id="WP_211331873.1">
    <property type="nucleotide sequence ID" value="NZ_RJVI01000001.1"/>
</dbReference>
<dbReference type="GO" id="GO:0005886">
    <property type="term" value="C:plasma membrane"/>
    <property type="evidence" value="ECO:0007669"/>
    <property type="project" value="UniProtKB-SubCell"/>
</dbReference>
<feature type="domain" description="YutG/PgpA" evidence="3">
    <location>
        <begin position="17"/>
        <end position="153"/>
    </location>
</feature>
<dbReference type="GO" id="GO:0046872">
    <property type="term" value="F:metal ion binding"/>
    <property type="evidence" value="ECO:0007669"/>
    <property type="project" value="UniProtKB-KW"/>
</dbReference>
<evidence type="ECO:0000313" key="4">
    <source>
        <dbReference type="EMBL" id="ROR34970.1"/>
    </source>
</evidence>
<keyword evidence="1" id="KW-0479">Metal-binding</keyword>
<feature type="transmembrane region" description="Helical" evidence="2">
    <location>
        <begin position="50"/>
        <end position="72"/>
    </location>
</feature>
<comment type="catalytic activity">
    <reaction evidence="1">
        <text>a 1,2-diacyl-sn-glycero-3-phospho-(1'-sn-glycero-3'-phosphate) + H2O = a 1,2-diacyl-sn-glycero-3-phospho-(1'-sn-glycerol) + phosphate</text>
        <dbReference type="Rhea" id="RHEA:33751"/>
        <dbReference type="ChEBI" id="CHEBI:15377"/>
        <dbReference type="ChEBI" id="CHEBI:43474"/>
        <dbReference type="ChEBI" id="CHEBI:60110"/>
        <dbReference type="ChEBI" id="CHEBI:64716"/>
        <dbReference type="EC" id="3.1.3.27"/>
    </reaction>
</comment>
<evidence type="ECO:0000256" key="2">
    <source>
        <dbReference type="SAM" id="Phobius"/>
    </source>
</evidence>
<dbReference type="EC" id="3.1.3.27" evidence="1"/>
<dbReference type="CDD" id="cd06971">
    <property type="entry name" value="PgpA"/>
    <property type="match status" value="1"/>
</dbReference>
<feature type="transmembrane region" description="Helical" evidence="2">
    <location>
        <begin position="135"/>
        <end position="158"/>
    </location>
</feature>
<reference evidence="4 5" key="1">
    <citation type="submission" date="2018-11" db="EMBL/GenBank/DDBJ databases">
        <title>Genomic Encyclopedia of Type Strains, Phase IV (KMG-IV): sequencing the most valuable type-strain genomes for metagenomic binning, comparative biology and taxonomic classification.</title>
        <authorList>
            <person name="Goeker M."/>
        </authorList>
    </citation>
    <scope>NUCLEOTIDE SEQUENCE [LARGE SCALE GENOMIC DNA]</scope>
    <source>
        <strain evidence="4 5">DSM 100275</strain>
    </source>
</reference>
<gene>
    <name evidence="4" type="ORF">EDC57_0883</name>
</gene>
<dbReference type="GO" id="GO:0006655">
    <property type="term" value="P:phosphatidylglycerol biosynthetic process"/>
    <property type="evidence" value="ECO:0007669"/>
    <property type="project" value="UniProtKB-UniPathway"/>
</dbReference>
<comment type="function">
    <text evidence="1">Lipid phosphatase which dephosphorylates phosphatidylglycerophosphate (PGP) to phosphatidylglycerol (PG).</text>
</comment>
<name>A0A3N1Y886_9GAMM</name>
<evidence type="ECO:0000313" key="5">
    <source>
        <dbReference type="Proteomes" id="UP000276634"/>
    </source>
</evidence>
<sequence>MSRLAPAQVLRDPVLLLATGLGAGLAPRAPGTFGTLVAVPLWALLAPLPPALYGAVTAAVVLAGIPLCGAAARRLGLHDHPAIVWDEIAGYLLAMAFVPASAAAAAAGFVLFRLLDILKPWPVCVLDRRLGGGLGIMADDVAAGVLAGSGLWLAAPYLPPWG</sequence>
<evidence type="ECO:0000256" key="1">
    <source>
        <dbReference type="PIRNR" id="PIRNR006162"/>
    </source>
</evidence>
<dbReference type="InterPro" id="IPR007686">
    <property type="entry name" value="YutG/PgpA"/>
</dbReference>
<protein>
    <recommendedName>
        <fullName evidence="1">Phosphatidylglycerophosphatase A</fullName>
        <ecNumber evidence="1">3.1.3.27</ecNumber>
    </recommendedName>
    <alternativeName>
        <fullName evidence="1">Phosphatidylglycerolphosphate phosphatase A</fullName>
    </alternativeName>
</protein>
<dbReference type="Proteomes" id="UP000276634">
    <property type="component" value="Unassembled WGS sequence"/>
</dbReference>
<dbReference type="PANTHER" id="PTHR36305">
    <property type="entry name" value="PHOSPHATIDYLGLYCEROPHOSPHATASE A"/>
    <property type="match status" value="1"/>
</dbReference>
<keyword evidence="5" id="KW-1185">Reference proteome</keyword>
<organism evidence="4 5">
    <name type="scientific">Inmirania thermothiophila</name>
    <dbReference type="NCBI Taxonomy" id="1750597"/>
    <lineage>
        <taxon>Bacteria</taxon>
        <taxon>Pseudomonadati</taxon>
        <taxon>Pseudomonadota</taxon>
        <taxon>Gammaproteobacteria</taxon>
        <taxon>Chromatiales</taxon>
        <taxon>Ectothiorhodospiraceae</taxon>
        <taxon>Inmirania</taxon>
    </lineage>
</organism>
<feature type="transmembrane region" description="Helical" evidence="2">
    <location>
        <begin position="92"/>
        <end position="115"/>
    </location>
</feature>
<accession>A0A3N1Y886</accession>
<keyword evidence="1" id="KW-0378">Hydrolase</keyword>
<dbReference type="PANTHER" id="PTHR36305:SF1">
    <property type="entry name" value="PHOSPHATIDYLGLYCEROPHOSPHATASE A"/>
    <property type="match status" value="1"/>
</dbReference>
<dbReference type="UniPathway" id="UPA00084">
    <property type="reaction ID" value="UER00504"/>
</dbReference>
<dbReference type="AlphaFoldDB" id="A0A3N1Y886"/>
<keyword evidence="1" id="KW-0595">Phospholipid degradation</keyword>
<keyword evidence="2" id="KW-1133">Transmembrane helix</keyword>
<comment type="pathway">
    <text evidence="1">Phospholipid metabolism; phosphatidylglycerol biosynthesis; phosphatidylglycerol from CDP-diacylglycerol: step 2/2.</text>
</comment>